<reference evidence="2" key="1">
    <citation type="journal article" date="2022" name="bioRxiv">
        <title>Sequencing and chromosome-scale assembly of the giantPleurodeles waltlgenome.</title>
        <authorList>
            <person name="Brown T."/>
            <person name="Elewa A."/>
            <person name="Iarovenko S."/>
            <person name="Subramanian E."/>
            <person name="Araus A.J."/>
            <person name="Petzold A."/>
            <person name="Susuki M."/>
            <person name="Suzuki K.-i.T."/>
            <person name="Hayashi T."/>
            <person name="Toyoda A."/>
            <person name="Oliveira C."/>
            <person name="Osipova E."/>
            <person name="Leigh N.D."/>
            <person name="Simon A."/>
            <person name="Yun M.H."/>
        </authorList>
    </citation>
    <scope>NUCLEOTIDE SEQUENCE</scope>
    <source>
        <strain evidence="2">20211129_DDA</strain>
        <tissue evidence="2">Liver</tissue>
    </source>
</reference>
<gene>
    <name evidence="2" type="ORF">NDU88_003002</name>
</gene>
<keyword evidence="3" id="KW-1185">Reference proteome</keyword>
<evidence type="ECO:0000313" key="3">
    <source>
        <dbReference type="Proteomes" id="UP001066276"/>
    </source>
</evidence>
<organism evidence="2 3">
    <name type="scientific">Pleurodeles waltl</name>
    <name type="common">Iberian ribbed newt</name>
    <dbReference type="NCBI Taxonomy" id="8319"/>
    <lineage>
        <taxon>Eukaryota</taxon>
        <taxon>Metazoa</taxon>
        <taxon>Chordata</taxon>
        <taxon>Craniata</taxon>
        <taxon>Vertebrata</taxon>
        <taxon>Euteleostomi</taxon>
        <taxon>Amphibia</taxon>
        <taxon>Batrachia</taxon>
        <taxon>Caudata</taxon>
        <taxon>Salamandroidea</taxon>
        <taxon>Salamandridae</taxon>
        <taxon>Pleurodelinae</taxon>
        <taxon>Pleurodeles</taxon>
    </lineage>
</organism>
<sequence>MERVPSSASEGSRAAATAMPIVRSPGGVPAADSPPGSPGGPPSLRCRSAGSPVARGHQVLPPEKEASSSLVGVFPGCSGLYFLSGWLCVRIQLRAQRVALPGIAASIRRRGRGSKSAPGCPSPPEADTGAAATPKRSCPLLPLAASTSTWGAAPSGVLGPRSTTGPRALASSGQPDSPRSLHQGRDRTPQPLPHAPVISHCFRCRTARSSASRLRVNVGPSGAEQLSLRHAQLRGHAPQNGLLL</sequence>
<dbReference type="Proteomes" id="UP001066276">
    <property type="component" value="Chromosome 1_1"/>
</dbReference>
<comment type="caution">
    <text evidence="2">The sequence shown here is derived from an EMBL/GenBank/DDBJ whole genome shotgun (WGS) entry which is preliminary data.</text>
</comment>
<protein>
    <submittedName>
        <fullName evidence="2">Uncharacterized protein</fullName>
    </submittedName>
</protein>
<feature type="region of interest" description="Disordered" evidence="1">
    <location>
        <begin position="1"/>
        <end position="57"/>
    </location>
</feature>
<evidence type="ECO:0000256" key="1">
    <source>
        <dbReference type="SAM" id="MobiDB-lite"/>
    </source>
</evidence>
<dbReference type="AlphaFoldDB" id="A0AAV7WSB2"/>
<accession>A0AAV7WSB2</accession>
<name>A0AAV7WSB2_PLEWA</name>
<feature type="region of interest" description="Disordered" evidence="1">
    <location>
        <begin position="108"/>
        <end position="135"/>
    </location>
</feature>
<feature type="region of interest" description="Disordered" evidence="1">
    <location>
        <begin position="152"/>
        <end position="195"/>
    </location>
</feature>
<feature type="compositionally biased region" description="Low complexity" evidence="1">
    <location>
        <begin position="24"/>
        <end position="34"/>
    </location>
</feature>
<proteinExistence type="predicted"/>
<evidence type="ECO:0000313" key="2">
    <source>
        <dbReference type="EMBL" id="KAJ1215393.1"/>
    </source>
</evidence>
<feature type="compositionally biased region" description="Polar residues" evidence="1">
    <location>
        <begin position="161"/>
        <end position="177"/>
    </location>
</feature>
<dbReference type="EMBL" id="JANPWB010000001">
    <property type="protein sequence ID" value="KAJ1215393.1"/>
    <property type="molecule type" value="Genomic_DNA"/>
</dbReference>
<feature type="compositionally biased region" description="Polar residues" evidence="1">
    <location>
        <begin position="1"/>
        <end position="10"/>
    </location>
</feature>